<reference evidence="2 3" key="1">
    <citation type="submission" date="2023-10" db="EMBL/GenBank/DDBJ databases">
        <title>Chromosome-scale genome assembly provides insights into flower coloration mechanisms of Canna indica.</title>
        <authorList>
            <person name="Li C."/>
        </authorList>
    </citation>
    <scope>NUCLEOTIDE SEQUENCE [LARGE SCALE GENOMIC DNA]</scope>
    <source>
        <tissue evidence="2">Flower</tissue>
    </source>
</reference>
<keyword evidence="1" id="KW-0812">Transmembrane</keyword>
<gene>
    <name evidence="2" type="ORF">Cni_G04560</name>
</gene>
<keyword evidence="1" id="KW-0472">Membrane</keyword>
<feature type="transmembrane region" description="Helical" evidence="1">
    <location>
        <begin position="51"/>
        <end position="78"/>
    </location>
</feature>
<dbReference type="EMBL" id="CP136891">
    <property type="protein sequence ID" value="WOK95853.1"/>
    <property type="molecule type" value="Genomic_DNA"/>
</dbReference>
<name>A0AAQ3JSX8_9LILI</name>
<protein>
    <submittedName>
        <fullName evidence="2">Uncharacterized protein</fullName>
    </submittedName>
</protein>
<feature type="transmembrane region" description="Helical" evidence="1">
    <location>
        <begin position="12"/>
        <end position="31"/>
    </location>
</feature>
<keyword evidence="1" id="KW-1133">Transmembrane helix</keyword>
<evidence type="ECO:0000313" key="3">
    <source>
        <dbReference type="Proteomes" id="UP001327560"/>
    </source>
</evidence>
<accession>A0AAQ3JSX8</accession>
<evidence type="ECO:0000256" key="1">
    <source>
        <dbReference type="SAM" id="Phobius"/>
    </source>
</evidence>
<evidence type="ECO:0000313" key="2">
    <source>
        <dbReference type="EMBL" id="WOK95853.1"/>
    </source>
</evidence>
<proteinExistence type="predicted"/>
<organism evidence="2 3">
    <name type="scientific">Canna indica</name>
    <name type="common">Indian-shot</name>
    <dbReference type="NCBI Taxonomy" id="4628"/>
    <lineage>
        <taxon>Eukaryota</taxon>
        <taxon>Viridiplantae</taxon>
        <taxon>Streptophyta</taxon>
        <taxon>Embryophyta</taxon>
        <taxon>Tracheophyta</taxon>
        <taxon>Spermatophyta</taxon>
        <taxon>Magnoliopsida</taxon>
        <taxon>Liliopsida</taxon>
        <taxon>Zingiberales</taxon>
        <taxon>Cannaceae</taxon>
        <taxon>Canna</taxon>
    </lineage>
</organism>
<sequence>MHEFEMYIGWSPVVRVACRFIVVMACIAFGRCDDSFSASSLKAYLAEFISTLLFIASVGSAVAYGHVNSAMTFGLAASSLRRWRRLRRCLRPREPDGDLRVGCLSFSSLASALSLLTAT</sequence>
<dbReference type="Proteomes" id="UP001327560">
    <property type="component" value="Chromosome 2"/>
</dbReference>
<dbReference type="AlphaFoldDB" id="A0AAQ3JSX8"/>
<keyword evidence="3" id="KW-1185">Reference proteome</keyword>